<dbReference type="RefSeq" id="WP_079637854.1">
    <property type="nucleotide sequence ID" value="NZ_FUYP01000006.1"/>
</dbReference>
<dbReference type="InterPro" id="IPR009875">
    <property type="entry name" value="PilZ_domain"/>
</dbReference>
<dbReference type="Pfam" id="PF07238">
    <property type="entry name" value="PilZ"/>
    <property type="match status" value="1"/>
</dbReference>
<dbReference type="Proteomes" id="UP000190044">
    <property type="component" value="Unassembled WGS sequence"/>
</dbReference>
<dbReference type="SUPFAM" id="SSF141371">
    <property type="entry name" value="PilZ domain-like"/>
    <property type="match status" value="1"/>
</dbReference>
<dbReference type="GO" id="GO:0035438">
    <property type="term" value="F:cyclic-di-GMP binding"/>
    <property type="evidence" value="ECO:0007669"/>
    <property type="project" value="InterPro"/>
</dbReference>
<evidence type="ECO:0000313" key="3">
    <source>
        <dbReference type="Proteomes" id="UP000190044"/>
    </source>
</evidence>
<sequence>MTSSFLRAPRHHKRTSLDLDVIIDGVLNRVEARISDLSEGGARIDGASLPARSRCEIHYGGQTVYAVVMWSEIDRMGVRFPYELSHGPLYRALQRARSAAMIEPVRIFHSQRSAGFGRRGLS</sequence>
<evidence type="ECO:0000313" key="2">
    <source>
        <dbReference type="EMBL" id="SKB44045.1"/>
    </source>
</evidence>
<accession>A0A1T5BA67</accession>
<proteinExistence type="predicted"/>
<dbReference type="OrthoDB" id="7449195at2"/>
<dbReference type="AlphaFoldDB" id="A0A1T5BA67"/>
<name>A0A1T5BA67_9SPHN</name>
<keyword evidence="3" id="KW-1185">Reference proteome</keyword>
<reference evidence="3" key="1">
    <citation type="submission" date="2017-02" db="EMBL/GenBank/DDBJ databases">
        <authorList>
            <person name="Varghese N."/>
            <person name="Submissions S."/>
        </authorList>
    </citation>
    <scope>NUCLEOTIDE SEQUENCE [LARGE SCALE GENOMIC DNA]</scope>
    <source>
        <strain evidence="3">R11H</strain>
    </source>
</reference>
<organism evidence="2 3">
    <name type="scientific">Sphingopyxis flava</name>
    <dbReference type="NCBI Taxonomy" id="1507287"/>
    <lineage>
        <taxon>Bacteria</taxon>
        <taxon>Pseudomonadati</taxon>
        <taxon>Pseudomonadota</taxon>
        <taxon>Alphaproteobacteria</taxon>
        <taxon>Sphingomonadales</taxon>
        <taxon>Sphingomonadaceae</taxon>
        <taxon>Sphingopyxis</taxon>
    </lineage>
</organism>
<dbReference type="EMBL" id="FUYP01000006">
    <property type="protein sequence ID" value="SKB44045.1"/>
    <property type="molecule type" value="Genomic_DNA"/>
</dbReference>
<feature type="domain" description="PilZ" evidence="1">
    <location>
        <begin position="10"/>
        <end position="86"/>
    </location>
</feature>
<evidence type="ECO:0000259" key="1">
    <source>
        <dbReference type="Pfam" id="PF07238"/>
    </source>
</evidence>
<gene>
    <name evidence="2" type="ORF">SAMN06295937_100632</name>
</gene>
<protein>
    <submittedName>
        <fullName evidence="2">PilZ domain-containing protein</fullName>
    </submittedName>
</protein>